<keyword evidence="7" id="KW-1185">Reference proteome</keyword>
<feature type="region of interest" description="Disordered" evidence="4">
    <location>
        <begin position="152"/>
        <end position="181"/>
    </location>
</feature>
<evidence type="ECO:0000313" key="7">
    <source>
        <dbReference type="Proteomes" id="UP000317494"/>
    </source>
</evidence>
<feature type="region of interest" description="Disordered" evidence="4">
    <location>
        <begin position="459"/>
        <end position="493"/>
    </location>
</feature>
<feature type="active site" evidence="3">
    <location>
        <position position="305"/>
    </location>
</feature>
<evidence type="ECO:0000256" key="4">
    <source>
        <dbReference type="SAM" id="MobiDB-lite"/>
    </source>
</evidence>
<dbReference type="EMBL" id="QEAN01000479">
    <property type="protein sequence ID" value="TPX35177.1"/>
    <property type="molecule type" value="Genomic_DNA"/>
</dbReference>
<dbReference type="PANTHER" id="PTHR48081:SF8">
    <property type="entry name" value="ALPHA_BETA HYDROLASE FOLD-3 DOMAIN-CONTAINING PROTEIN-RELATED"/>
    <property type="match status" value="1"/>
</dbReference>
<dbReference type="GO" id="GO:0016787">
    <property type="term" value="F:hydrolase activity"/>
    <property type="evidence" value="ECO:0007669"/>
    <property type="project" value="UniProtKB-KW"/>
</dbReference>
<dbReference type="PANTHER" id="PTHR48081">
    <property type="entry name" value="AB HYDROLASE SUPERFAMILY PROTEIN C4A8.06C"/>
    <property type="match status" value="1"/>
</dbReference>
<feature type="compositionally biased region" description="Low complexity" evidence="4">
    <location>
        <begin position="472"/>
        <end position="493"/>
    </location>
</feature>
<evidence type="ECO:0000256" key="1">
    <source>
        <dbReference type="ARBA" id="ARBA00010515"/>
    </source>
</evidence>
<evidence type="ECO:0000313" key="6">
    <source>
        <dbReference type="EMBL" id="TPX35177.1"/>
    </source>
</evidence>
<dbReference type="InterPro" id="IPR033140">
    <property type="entry name" value="Lipase_GDXG_put_SER_AS"/>
</dbReference>
<dbReference type="PROSITE" id="PS01174">
    <property type="entry name" value="LIPASE_GDXG_SER"/>
    <property type="match status" value="1"/>
</dbReference>
<dbReference type="InterPro" id="IPR029058">
    <property type="entry name" value="AB_hydrolase_fold"/>
</dbReference>
<proteinExistence type="inferred from homology"/>
<organism evidence="6 7">
    <name type="scientific">Synchytrium endobioticum</name>
    <dbReference type="NCBI Taxonomy" id="286115"/>
    <lineage>
        <taxon>Eukaryota</taxon>
        <taxon>Fungi</taxon>
        <taxon>Fungi incertae sedis</taxon>
        <taxon>Chytridiomycota</taxon>
        <taxon>Chytridiomycota incertae sedis</taxon>
        <taxon>Chytridiomycetes</taxon>
        <taxon>Synchytriales</taxon>
        <taxon>Synchytriaceae</taxon>
        <taxon>Synchytrium</taxon>
    </lineage>
</organism>
<comment type="similarity">
    <text evidence="1">Belongs to the 'GDXG' lipolytic enzyme family.</text>
</comment>
<sequence>MNRAKMEGEIKQLKRVYKSLVNHPMSALHPPPNLRNAADKLFHSLPLPIFVVRCLLATGISVTTSILSHLVDGGLKDSWTLPTTICHSIAQAVMNHHPPQGRHSLDLVKFATSFTYPIMSSNVKIQETDLLIDNAEVLRMVVSNVATTMTSNSNGGIRDCSSKPSHSQNRPSRRGSDVVQRETRTLKGEWINACADGNPHDRNKTILYFHGGAHLFLSPRTHRGITSRLSASTGCKLFALDFRLADSHPFPAAIEDAVAAYCALIGWTDHGFHAHLKDFMGSHNDEERGLPSPHFHKDIVFAGDSSGGALCLQLLLVCRELGIPLPAGAILMSPLADCECQADSYHRNRYSDILSLDQDGMKWAMKIYSGHYSTKNPLVSPINAFLDGLPPILIQCGDSELLTDDAVSLYNSVNEAGGKVKLEIAYERMDRFMAQLDNCDEWMLNQHVEISPCGKPTVPVNGNECSGRVKSGEGSKSASDKGSSGPDSGCEEA</sequence>
<dbReference type="Proteomes" id="UP000317494">
    <property type="component" value="Unassembled WGS sequence"/>
</dbReference>
<evidence type="ECO:0000256" key="3">
    <source>
        <dbReference type="PROSITE-ProRule" id="PRU10038"/>
    </source>
</evidence>
<dbReference type="SUPFAM" id="SSF53474">
    <property type="entry name" value="alpha/beta-Hydrolases"/>
    <property type="match status" value="1"/>
</dbReference>
<comment type="caution">
    <text evidence="6">The sequence shown here is derived from an EMBL/GenBank/DDBJ whole genome shotgun (WGS) entry which is preliminary data.</text>
</comment>
<reference evidence="6 7" key="1">
    <citation type="journal article" date="2019" name="Sci. Rep.">
        <title>Comparative genomics of chytrid fungi reveal insights into the obligate biotrophic and pathogenic lifestyle of Synchytrium endobioticum.</title>
        <authorList>
            <person name="van de Vossenberg B.T.L.H."/>
            <person name="Warris S."/>
            <person name="Nguyen H.D.T."/>
            <person name="van Gent-Pelzer M.P.E."/>
            <person name="Joly D.L."/>
            <person name="van de Geest H.C."/>
            <person name="Bonants P.J.M."/>
            <person name="Smith D.S."/>
            <person name="Levesque C.A."/>
            <person name="van der Lee T.A.J."/>
        </authorList>
    </citation>
    <scope>NUCLEOTIDE SEQUENCE [LARGE SCALE GENOMIC DNA]</scope>
    <source>
        <strain evidence="6 7">MB42</strain>
    </source>
</reference>
<dbReference type="Pfam" id="PF07859">
    <property type="entry name" value="Abhydrolase_3"/>
    <property type="match status" value="1"/>
</dbReference>
<evidence type="ECO:0000259" key="5">
    <source>
        <dbReference type="Pfam" id="PF07859"/>
    </source>
</evidence>
<keyword evidence="2" id="KW-0378">Hydrolase</keyword>
<dbReference type="Gene3D" id="3.40.50.1820">
    <property type="entry name" value="alpha/beta hydrolase"/>
    <property type="match status" value="1"/>
</dbReference>
<protein>
    <recommendedName>
        <fullName evidence="5">Alpha/beta hydrolase fold-3 domain-containing protein</fullName>
    </recommendedName>
</protein>
<dbReference type="InterPro" id="IPR050300">
    <property type="entry name" value="GDXG_lipolytic_enzyme"/>
</dbReference>
<dbReference type="STRING" id="286115.A0A507C232"/>
<dbReference type="VEuPathDB" id="FungiDB:SeMB42_g07214"/>
<evidence type="ECO:0000256" key="2">
    <source>
        <dbReference type="ARBA" id="ARBA00022801"/>
    </source>
</evidence>
<gene>
    <name evidence="6" type="ORF">SeMB42_g07214</name>
</gene>
<name>A0A507C232_9FUNG</name>
<dbReference type="InterPro" id="IPR013094">
    <property type="entry name" value="AB_hydrolase_3"/>
</dbReference>
<accession>A0A507C232</accession>
<feature type="domain" description="Alpha/beta hydrolase fold-3" evidence="5">
    <location>
        <begin position="206"/>
        <end position="423"/>
    </location>
</feature>
<dbReference type="AlphaFoldDB" id="A0A507C232"/>